<dbReference type="EMBL" id="CAJVPK010000389">
    <property type="protein sequence ID" value="CAG8503303.1"/>
    <property type="molecule type" value="Genomic_DNA"/>
</dbReference>
<gene>
    <name evidence="13" type="ORF">DEBURN_LOCUS4790</name>
</gene>
<dbReference type="InterPro" id="IPR039761">
    <property type="entry name" value="Bms1/Tsr1"/>
</dbReference>
<organism evidence="13 14">
    <name type="scientific">Diversispora eburnea</name>
    <dbReference type="NCBI Taxonomy" id="1213867"/>
    <lineage>
        <taxon>Eukaryota</taxon>
        <taxon>Fungi</taxon>
        <taxon>Fungi incertae sedis</taxon>
        <taxon>Mucoromycota</taxon>
        <taxon>Glomeromycotina</taxon>
        <taxon>Glomeromycetes</taxon>
        <taxon>Diversisporales</taxon>
        <taxon>Diversisporaceae</taxon>
        <taxon>Diversispora</taxon>
    </lineage>
</organism>
<accession>A0A9N9F1Q0</accession>
<dbReference type="Pfam" id="PF22298">
    <property type="entry name" value="Tsr1_G-like"/>
    <property type="match status" value="1"/>
</dbReference>
<evidence type="ECO:0000256" key="10">
    <source>
        <dbReference type="ARBA" id="ARBA00061391"/>
    </source>
</evidence>
<keyword evidence="7" id="KW-0342">GTP-binding</keyword>
<proteinExistence type="inferred from homology"/>
<dbReference type="GO" id="GO:0005525">
    <property type="term" value="F:GTP binding"/>
    <property type="evidence" value="ECO:0007669"/>
    <property type="project" value="UniProtKB-KW"/>
</dbReference>
<dbReference type="GO" id="GO:0034511">
    <property type="term" value="F:U3 snoRNA binding"/>
    <property type="evidence" value="ECO:0007669"/>
    <property type="project" value="TreeGrafter"/>
</dbReference>
<dbReference type="GO" id="GO:0000462">
    <property type="term" value="P:maturation of SSU-rRNA from tricistronic rRNA transcript (SSU-rRNA, 5.8S rRNA, LSU-rRNA)"/>
    <property type="evidence" value="ECO:0007669"/>
    <property type="project" value="TreeGrafter"/>
</dbReference>
<keyword evidence="5" id="KW-0378">Hydrolase</keyword>
<feature type="domain" description="Bms1-type G" evidence="12">
    <location>
        <begin position="10"/>
        <end position="186"/>
    </location>
</feature>
<dbReference type="Gene3D" id="3.40.50.300">
    <property type="entry name" value="P-loop containing nucleotide triphosphate hydrolases"/>
    <property type="match status" value="1"/>
</dbReference>
<dbReference type="InterPro" id="IPR012948">
    <property type="entry name" value="AARP2CN"/>
</dbReference>
<dbReference type="GO" id="GO:0000479">
    <property type="term" value="P:endonucleolytic cleavage of tricistronic rRNA transcript (SSU-rRNA, 5.8S rRNA, LSU-rRNA)"/>
    <property type="evidence" value="ECO:0007669"/>
    <property type="project" value="TreeGrafter"/>
</dbReference>
<dbReference type="GO" id="GO:0030686">
    <property type="term" value="C:90S preribosome"/>
    <property type="evidence" value="ECO:0007669"/>
    <property type="project" value="TreeGrafter"/>
</dbReference>
<dbReference type="Pfam" id="PF08142">
    <property type="entry name" value="AARP2CN"/>
    <property type="match status" value="1"/>
</dbReference>
<keyword evidence="6" id="KW-0067">ATP-binding</keyword>
<evidence type="ECO:0000256" key="3">
    <source>
        <dbReference type="ARBA" id="ARBA00022553"/>
    </source>
</evidence>
<dbReference type="AlphaFoldDB" id="A0A9N9F1Q0"/>
<dbReference type="SMART" id="SM00785">
    <property type="entry name" value="AARP2CN"/>
    <property type="match status" value="1"/>
</dbReference>
<dbReference type="InterPro" id="IPR027417">
    <property type="entry name" value="P-loop_NTPase"/>
</dbReference>
<comment type="catalytic activity">
    <reaction evidence="9">
        <text>GTP + H2O = GDP + phosphate + H(+)</text>
        <dbReference type="Rhea" id="RHEA:19669"/>
        <dbReference type="ChEBI" id="CHEBI:15377"/>
        <dbReference type="ChEBI" id="CHEBI:15378"/>
        <dbReference type="ChEBI" id="CHEBI:37565"/>
        <dbReference type="ChEBI" id="CHEBI:43474"/>
        <dbReference type="ChEBI" id="CHEBI:58189"/>
    </reaction>
    <physiologicalReaction direction="left-to-right" evidence="9">
        <dbReference type="Rhea" id="RHEA:19670"/>
    </physiologicalReaction>
</comment>
<evidence type="ECO:0000256" key="4">
    <source>
        <dbReference type="ARBA" id="ARBA00022741"/>
    </source>
</evidence>
<dbReference type="Pfam" id="PF04950">
    <property type="entry name" value="RIBIOP_C"/>
    <property type="match status" value="2"/>
</dbReference>
<keyword evidence="4" id="KW-0547">Nucleotide-binding</keyword>
<dbReference type="FunFam" id="3.40.50.300:FF:000105">
    <property type="entry name" value="BMS1 ribosome biogenesis factor"/>
    <property type="match status" value="1"/>
</dbReference>
<evidence type="ECO:0000256" key="8">
    <source>
        <dbReference type="ARBA" id="ARBA00023242"/>
    </source>
</evidence>
<name>A0A9N9F1Q0_9GLOM</name>
<dbReference type="PANTHER" id="PTHR12858:SF2">
    <property type="entry name" value="RIBOSOME BIOGENESIS PROTEIN BMS1 HOMOLOG"/>
    <property type="match status" value="1"/>
</dbReference>
<sequence>MDTKEHKSHRPRQSGRKADKLARRKQEIIQKKLHVPLVDRTPIEPPPIVIAVVVLKGPITVVSGKKRRLTFIECTNDMNCMIDIAKVADLVLLLIDASFGFEMETFEFLNILQAHGFPKVMGILTHLDKFKNNKTLKRVKKQLKQRFWTEIYQGAKLFYLSGVINGRYPDQEINNLGRFISVMKFRPLIWRNTHPYLIADRIEDLTDPEEVRQNPICDRTITLYGYLRGTNMKSNMKVHIPGVNDQYLSDITILPDPCPLPDNKIRRSLSEKHKLIYAPMSDVGGVMYDKDAVYIDVLGSFTKKNIITTNTTNDIGDGDDNKNDEIEILQGPGEKMVMELQDASETFATKLQETSLSIFANSTPIKVNNNPENTINEDEEVIAYAESDSEIDKNNSIIDKIEEDDGALRWKSDLVTKAKNIFFSNRRVNIMQLIYDENKTPEEISRYDLAHPDKALDSIRNRFITGNLETGEIIKSTTTNATNSHDQIEQEQLDQKKEILKKKFDAEYDDEKEDAGPKIDFYDEMKDEINKQLQLNREEFEDDDPLVRSKVEGFRPGNYVRILLNGMPCEFVKYFDPIYPIIVGDPLIFSLGWRRFQSIPIYSLNDGTHNRMLKYTPEHMHSLATIYGPIHPPNTGFCAIQSISDNNTSAFRISATGIILDINHSADIVKKLKLTGTPYKIFKNTAFIKDMFTSALEVAKFEGAAIRTVSGIQGHFRATFEDKVLMSDIIFLRAWYPIKPPKYYNPVTSLLLSSKKEWQGVRLVGQIRKDLLKSVPNNPDSSYK</sequence>
<dbReference type="InterPro" id="IPR037875">
    <property type="entry name" value="Bms1_N"/>
</dbReference>
<evidence type="ECO:0000313" key="14">
    <source>
        <dbReference type="Proteomes" id="UP000789706"/>
    </source>
</evidence>
<dbReference type="OrthoDB" id="10260897at2759"/>
<dbReference type="Proteomes" id="UP000789706">
    <property type="component" value="Unassembled WGS sequence"/>
</dbReference>
<feature type="non-terminal residue" evidence="13">
    <location>
        <position position="1"/>
    </location>
</feature>
<evidence type="ECO:0000256" key="7">
    <source>
        <dbReference type="ARBA" id="ARBA00023134"/>
    </source>
</evidence>
<keyword evidence="3" id="KW-0597">Phosphoprotein</keyword>
<evidence type="ECO:0000256" key="5">
    <source>
        <dbReference type="ARBA" id="ARBA00022801"/>
    </source>
</evidence>
<dbReference type="GO" id="GO:0032040">
    <property type="term" value="C:small-subunit processome"/>
    <property type="evidence" value="ECO:0007669"/>
    <property type="project" value="UniProtKB-ARBA"/>
</dbReference>
<feature type="compositionally biased region" description="Basic residues" evidence="11">
    <location>
        <begin position="1"/>
        <end position="15"/>
    </location>
</feature>
<dbReference type="GO" id="GO:0005524">
    <property type="term" value="F:ATP binding"/>
    <property type="evidence" value="ECO:0007669"/>
    <property type="project" value="UniProtKB-KW"/>
</dbReference>
<dbReference type="GO" id="GO:0003924">
    <property type="term" value="F:GTPase activity"/>
    <property type="evidence" value="ECO:0007669"/>
    <property type="project" value="TreeGrafter"/>
</dbReference>
<evidence type="ECO:0000259" key="12">
    <source>
        <dbReference type="PROSITE" id="PS51714"/>
    </source>
</evidence>
<reference evidence="13" key="1">
    <citation type="submission" date="2021-06" db="EMBL/GenBank/DDBJ databases">
        <authorList>
            <person name="Kallberg Y."/>
            <person name="Tangrot J."/>
            <person name="Rosling A."/>
        </authorList>
    </citation>
    <scope>NUCLEOTIDE SEQUENCE</scope>
    <source>
        <strain evidence="13">AZ414A</strain>
    </source>
</reference>
<evidence type="ECO:0000256" key="2">
    <source>
        <dbReference type="ARBA" id="ARBA00022517"/>
    </source>
</evidence>
<feature type="region of interest" description="Disordered" evidence="11">
    <location>
        <begin position="1"/>
        <end position="22"/>
    </location>
</feature>
<dbReference type="GO" id="GO:0005654">
    <property type="term" value="C:nucleoplasm"/>
    <property type="evidence" value="ECO:0007669"/>
    <property type="project" value="UniProtKB-ARBA"/>
</dbReference>
<comment type="similarity">
    <text evidence="10">Belongs to the TRAFAC class translation factor GTPase superfamily. Bms1-like GTPase family. BMS1 subfamily.</text>
</comment>
<comment type="caution">
    <text evidence="13">The sequence shown here is derived from an EMBL/GenBank/DDBJ whole genome shotgun (WGS) entry which is preliminary data.</text>
</comment>
<evidence type="ECO:0000256" key="9">
    <source>
        <dbReference type="ARBA" id="ARBA00049117"/>
    </source>
</evidence>
<dbReference type="PANTHER" id="PTHR12858">
    <property type="entry name" value="RIBOSOME BIOGENESIS PROTEIN"/>
    <property type="match status" value="1"/>
</dbReference>
<protein>
    <submittedName>
        <fullName evidence="13">7604_t:CDS:1</fullName>
    </submittedName>
</protein>
<evidence type="ECO:0000256" key="6">
    <source>
        <dbReference type="ARBA" id="ARBA00022840"/>
    </source>
</evidence>
<dbReference type="CDD" id="cd01882">
    <property type="entry name" value="BMS1"/>
    <property type="match status" value="1"/>
</dbReference>
<evidence type="ECO:0000256" key="1">
    <source>
        <dbReference type="ARBA" id="ARBA00004604"/>
    </source>
</evidence>
<keyword evidence="2" id="KW-0690">Ribosome biogenesis</keyword>
<dbReference type="InterPro" id="IPR030387">
    <property type="entry name" value="G_Bms1/Tsr1_dom"/>
</dbReference>
<evidence type="ECO:0000256" key="11">
    <source>
        <dbReference type="SAM" id="MobiDB-lite"/>
    </source>
</evidence>
<keyword evidence="14" id="KW-1185">Reference proteome</keyword>
<dbReference type="InterPro" id="IPR007034">
    <property type="entry name" value="BMS1_TSR1_C"/>
</dbReference>
<dbReference type="SMART" id="SM01362">
    <property type="entry name" value="DUF663"/>
    <property type="match status" value="1"/>
</dbReference>
<dbReference type="PROSITE" id="PS51714">
    <property type="entry name" value="G_BMS1"/>
    <property type="match status" value="1"/>
</dbReference>
<comment type="subcellular location">
    <subcellularLocation>
        <location evidence="1">Nucleus</location>
        <location evidence="1">Nucleolus</location>
    </subcellularLocation>
</comment>
<dbReference type="SUPFAM" id="SSF52540">
    <property type="entry name" value="P-loop containing nucleoside triphosphate hydrolases"/>
    <property type="match status" value="1"/>
</dbReference>
<keyword evidence="8" id="KW-0539">Nucleus</keyword>
<evidence type="ECO:0000313" key="13">
    <source>
        <dbReference type="EMBL" id="CAG8503303.1"/>
    </source>
</evidence>